<dbReference type="PROSITE" id="PS50968">
    <property type="entry name" value="BIOTINYL_LIPOYL"/>
    <property type="match status" value="1"/>
</dbReference>
<dbReference type="GO" id="GO:0005739">
    <property type="term" value="C:mitochondrion"/>
    <property type="evidence" value="ECO:0007669"/>
    <property type="project" value="UniProtKB-SubCell"/>
</dbReference>
<dbReference type="OMA" id="EHEWLSG"/>
<dbReference type="EMBL" id="CDSF01000090">
    <property type="protein sequence ID" value="CEO99202.1"/>
    <property type="molecule type" value="Genomic_DNA"/>
</dbReference>
<organism evidence="7 8">
    <name type="scientific">Plasmodiophora brassicae</name>
    <name type="common">Clubroot disease agent</name>
    <dbReference type="NCBI Taxonomy" id="37360"/>
    <lineage>
        <taxon>Eukaryota</taxon>
        <taxon>Sar</taxon>
        <taxon>Rhizaria</taxon>
        <taxon>Endomyxa</taxon>
        <taxon>Phytomyxea</taxon>
        <taxon>Plasmodiophorida</taxon>
        <taxon>Plasmodiophoridae</taxon>
        <taxon>Plasmodiophora</taxon>
    </lineage>
</organism>
<sequence length="158" mass="17223">LSVAVGVFRCFPVGTAMATMLTQRARFAMRAMTASRAWASTKLFTESHEWVDNDNRVGISDFAQSELGDIVYIDLPDVGAKFKKGAVFGSVESVKAASDVYMPVSGEVVEVNDDAKSNPAIVNEDAEGKGWMLKIKADDDAEREKLLNADAYKSHVEK</sequence>
<evidence type="ECO:0000259" key="6">
    <source>
        <dbReference type="PROSITE" id="PS50968"/>
    </source>
</evidence>
<evidence type="ECO:0000256" key="1">
    <source>
        <dbReference type="ARBA" id="ARBA00009249"/>
    </source>
</evidence>
<dbReference type="GO" id="GO:0009249">
    <property type="term" value="P:protein lipoylation"/>
    <property type="evidence" value="ECO:0007669"/>
    <property type="project" value="TreeGrafter"/>
</dbReference>
<gene>
    <name evidence="7" type="ORF">PBRA_001108</name>
</gene>
<feature type="domain" description="Lipoyl-binding" evidence="6">
    <location>
        <begin position="54"/>
        <end position="136"/>
    </location>
</feature>
<dbReference type="InterPro" id="IPR000089">
    <property type="entry name" value="Biotin_lipoyl"/>
</dbReference>
<dbReference type="STRING" id="37360.A0A0G4IVF5"/>
<dbReference type="InterPro" id="IPR017453">
    <property type="entry name" value="GCV_H_sub"/>
</dbReference>
<dbReference type="Pfam" id="PF01597">
    <property type="entry name" value="GCV_H"/>
    <property type="match status" value="1"/>
</dbReference>
<dbReference type="InterPro" id="IPR011053">
    <property type="entry name" value="Single_hybrid_motif"/>
</dbReference>
<evidence type="ECO:0000256" key="2">
    <source>
        <dbReference type="ARBA" id="ARBA00022823"/>
    </source>
</evidence>
<dbReference type="Gene3D" id="2.40.50.100">
    <property type="match status" value="1"/>
</dbReference>
<feature type="non-terminal residue" evidence="7">
    <location>
        <position position="1"/>
    </location>
</feature>
<evidence type="ECO:0000256" key="4">
    <source>
        <dbReference type="PIRSR" id="PIRSR617453-50"/>
    </source>
</evidence>
<dbReference type="InterPro" id="IPR033753">
    <property type="entry name" value="GCV_H/Fam206"/>
</dbReference>
<keyword evidence="5" id="KW-0496">Mitochondrion</keyword>
<protein>
    <recommendedName>
        <fullName evidence="5">Glycine cleavage system H protein</fullName>
    </recommendedName>
</protein>
<dbReference type="OrthoDB" id="10264154at2759"/>
<dbReference type="HAMAP" id="MF_00272">
    <property type="entry name" value="GcvH"/>
    <property type="match status" value="1"/>
</dbReference>
<dbReference type="PANTHER" id="PTHR11715:SF3">
    <property type="entry name" value="GLYCINE CLEAVAGE SYSTEM H PROTEIN-RELATED"/>
    <property type="match status" value="1"/>
</dbReference>
<dbReference type="GO" id="GO:0019464">
    <property type="term" value="P:glycine decarboxylation via glycine cleavage system"/>
    <property type="evidence" value="ECO:0007669"/>
    <property type="project" value="UniProtKB-UniRule"/>
</dbReference>
<dbReference type="PROSITE" id="PS00189">
    <property type="entry name" value="LIPOYL"/>
    <property type="match status" value="1"/>
</dbReference>
<proteinExistence type="inferred from homology"/>
<evidence type="ECO:0000256" key="5">
    <source>
        <dbReference type="RuleBase" id="RU364055"/>
    </source>
</evidence>
<keyword evidence="8" id="KW-1185">Reference proteome</keyword>
<comment type="function">
    <text evidence="5">The H protein shuttles the methylamine group of glycine from the P protein to the T protein.</text>
</comment>
<dbReference type="CDD" id="cd06848">
    <property type="entry name" value="GCS_H"/>
    <property type="match status" value="1"/>
</dbReference>
<feature type="modified residue" description="N6-lipoyllysine" evidence="4">
    <location>
        <position position="95"/>
    </location>
</feature>
<dbReference type="GO" id="GO:0005960">
    <property type="term" value="C:glycine cleavage complex"/>
    <property type="evidence" value="ECO:0007669"/>
    <property type="project" value="UniProtKB-UniRule"/>
</dbReference>
<comment type="similarity">
    <text evidence="1 5">Belongs to the GcvH family.</text>
</comment>
<evidence type="ECO:0000313" key="8">
    <source>
        <dbReference type="Proteomes" id="UP000039324"/>
    </source>
</evidence>
<dbReference type="NCBIfam" id="TIGR00527">
    <property type="entry name" value="gcvH"/>
    <property type="match status" value="1"/>
</dbReference>
<keyword evidence="3 5" id="KW-0809">Transit peptide</keyword>
<dbReference type="SUPFAM" id="SSF51230">
    <property type="entry name" value="Single hybrid motif"/>
    <property type="match status" value="1"/>
</dbReference>
<dbReference type="NCBIfam" id="NF002270">
    <property type="entry name" value="PRK01202.1"/>
    <property type="match status" value="1"/>
</dbReference>
<comment type="cofactor">
    <cofactor evidence="5">
        <name>(R)-lipoate</name>
        <dbReference type="ChEBI" id="CHEBI:83088"/>
    </cofactor>
    <text evidence="5">Binds 1 lipoyl cofactor covalently.</text>
</comment>
<dbReference type="InterPro" id="IPR003016">
    <property type="entry name" value="2-oxoA_DH_lipoyl-BS"/>
</dbReference>
<evidence type="ECO:0000313" key="7">
    <source>
        <dbReference type="EMBL" id="CEO99202.1"/>
    </source>
</evidence>
<dbReference type="PANTHER" id="PTHR11715">
    <property type="entry name" value="GLYCINE CLEAVAGE SYSTEM H PROTEIN"/>
    <property type="match status" value="1"/>
</dbReference>
<dbReference type="Proteomes" id="UP000039324">
    <property type="component" value="Unassembled WGS sequence"/>
</dbReference>
<reference evidence="7 8" key="1">
    <citation type="submission" date="2015-02" db="EMBL/GenBank/DDBJ databases">
        <authorList>
            <person name="Chooi Y.-H."/>
        </authorList>
    </citation>
    <scope>NUCLEOTIDE SEQUENCE [LARGE SCALE GENOMIC DNA]</scope>
    <source>
        <strain evidence="7">E3</strain>
    </source>
</reference>
<comment type="subunit">
    <text evidence="5">The glycine cleavage system is composed of four proteins: P, T, L and H.</text>
</comment>
<comment type="subcellular location">
    <subcellularLocation>
        <location evidence="5">Mitochondrion</location>
    </subcellularLocation>
</comment>
<keyword evidence="2 4" id="KW-0450">Lipoyl</keyword>
<dbReference type="InterPro" id="IPR002930">
    <property type="entry name" value="GCV_H"/>
</dbReference>
<name>A0A0G4IVF5_PLABS</name>
<dbReference type="AlphaFoldDB" id="A0A0G4IVF5"/>
<accession>A0A0G4IVF5</accession>
<evidence type="ECO:0000256" key="3">
    <source>
        <dbReference type="ARBA" id="ARBA00022946"/>
    </source>
</evidence>